<dbReference type="InterPro" id="IPR025367">
    <property type="entry name" value="DUF4271"/>
</dbReference>
<accession>A0A4R8DPP1</accession>
<evidence type="ECO:0000256" key="3">
    <source>
        <dbReference type="SAM" id="SignalP"/>
    </source>
</evidence>
<feature type="transmembrane region" description="Helical" evidence="2">
    <location>
        <begin position="229"/>
        <end position="245"/>
    </location>
</feature>
<evidence type="ECO:0000313" key="5">
    <source>
        <dbReference type="Proteomes" id="UP000294498"/>
    </source>
</evidence>
<evidence type="ECO:0000256" key="2">
    <source>
        <dbReference type="SAM" id="Phobius"/>
    </source>
</evidence>
<name>A0A4R8DPP1_9BACT</name>
<dbReference type="Pfam" id="PF14093">
    <property type="entry name" value="DUF4271"/>
    <property type="match status" value="1"/>
</dbReference>
<feature type="transmembrane region" description="Helical" evidence="2">
    <location>
        <begin position="328"/>
        <end position="349"/>
    </location>
</feature>
<gene>
    <name evidence="4" type="ORF">EDB95_1107</name>
</gene>
<keyword evidence="2" id="KW-1133">Transmembrane helix</keyword>
<keyword evidence="5" id="KW-1185">Reference proteome</keyword>
<feature type="transmembrane region" description="Helical" evidence="2">
    <location>
        <begin position="199"/>
        <end position="217"/>
    </location>
</feature>
<feature type="signal peptide" evidence="3">
    <location>
        <begin position="1"/>
        <end position="21"/>
    </location>
</feature>
<feature type="chain" id="PRO_5020519216" evidence="3">
    <location>
        <begin position="22"/>
        <end position="356"/>
    </location>
</feature>
<keyword evidence="2" id="KW-0812">Transmembrane</keyword>
<proteinExistence type="predicted"/>
<feature type="transmembrane region" description="Helical" evidence="2">
    <location>
        <begin position="297"/>
        <end position="316"/>
    </location>
</feature>
<evidence type="ECO:0000256" key="1">
    <source>
        <dbReference type="SAM" id="MobiDB-lite"/>
    </source>
</evidence>
<dbReference type="RefSeq" id="WP_133991353.1">
    <property type="nucleotide sequence ID" value="NZ_SODV01000001.1"/>
</dbReference>
<feature type="transmembrane region" description="Helical" evidence="2">
    <location>
        <begin position="147"/>
        <end position="166"/>
    </location>
</feature>
<evidence type="ECO:0000313" key="4">
    <source>
        <dbReference type="EMBL" id="TDX00090.1"/>
    </source>
</evidence>
<organism evidence="4 5">
    <name type="scientific">Dinghuibacter silviterrae</name>
    <dbReference type="NCBI Taxonomy" id="1539049"/>
    <lineage>
        <taxon>Bacteria</taxon>
        <taxon>Pseudomonadati</taxon>
        <taxon>Bacteroidota</taxon>
        <taxon>Chitinophagia</taxon>
        <taxon>Chitinophagales</taxon>
        <taxon>Chitinophagaceae</taxon>
        <taxon>Dinghuibacter</taxon>
    </lineage>
</organism>
<dbReference type="OrthoDB" id="1494583at2"/>
<dbReference type="EMBL" id="SODV01000001">
    <property type="protein sequence ID" value="TDX00090.1"/>
    <property type="molecule type" value="Genomic_DNA"/>
</dbReference>
<keyword evidence="3" id="KW-0732">Signal</keyword>
<reference evidence="4 5" key="1">
    <citation type="submission" date="2019-03" db="EMBL/GenBank/DDBJ databases">
        <title>Genomic Encyclopedia of Type Strains, Phase IV (KMG-IV): sequencing the most valuable type-strain genomes for metagenomic binning, comparative biology and taxonomic classification.</title>
        <authorList>
            <person name="Goeker M."/>
        </authorList>
    </citation>
    <scope>NUCLEOTIDE SEQUENCE [LARGE SCALE GENOMIC DNA]</scope>
    <source>
        <strain evidence="4 5">DSM 100059</strain>
    </source>
</reference>
<comment type="caution">
    <text evidence="4">The sequence shown here is derived from an EMBL/GenBank/DDBJ whole genome shotgun (WGS) entry which is preliminary data.</text>
</comment>
<protein>
    <submittedName>
        <fullName evidence="4">Uncharacterized protein DUF4271</fullName>
    </submittedName>
</protein>
<dbReference type="AlphaFoldDB" id="A0A4R8DPP1"/>
<feature type="compositionally biased region" description="Low complexity" evidence="1">
    <location>
        <begin position="107"/>
        <end position="121"/>
    </location>
</feature>
<feature type="region of interest" description="Disordered" evidence="1">
    <location>
        <begin position="107"/>
        <end position="131"/>
    </location>
</feature>
<feature type="transmembrane region" description="Helical" evidence="2">
    <location>
        <begin position="266"/>
        <end position="291"/>
    </location>
</feature>
<keyword evidence="2" id="KW-0472">Membrane</keyword>
<dbReference type="Proteomes" id="UP000294498">
    <property type="component" value="Unassembled WGS sequence"/>
</dbReference>
<sequence>MASLRCFVFLWCCLAGLAGRAQDSGGTAPVRQDTVLRTPVLDSAARAAHRDSVRRRRALRDTLAARARRDSIQLAVRDSVRRDSLRRDSIAHTGAVVKRDSLANAPVGAGTPGGNATAPAAAPAPPAAPVRPDTKAGIPKIRVGRDLLFYVVLLLALWMGILKSGYQKYYDDLFTVFFRSSLRQHQIREQLLQARLPSLLYNLFFVGCAGTFLYLLAVPYAARLGHPEWQIWIAAIGAVALLYAVKFVGLKLSGWVFGMTGAVDTYIFIVFLVNKILGVALLPIVVLLAFAQDPLQSAAATLGVMLVAGMLIYRFIRSYRPVWEEVQMSRFHFFLYLCAFEIAPLLLIYKTMLKLL</sequence>